<dbReference type="InterPro" id="IPR020846">
    <property type="entry name" value="MFS_dom"/>
</dbReference>
<feature type="domain" description="Major facilitator superfamily (MFS) profile" evidence="10">
    <location>
        <begin position="28"/>
        <end position="509"/>
    </location>
</feature>
<feature type="transmembrane region" description="Helical" evidence="9">
    <location>
        <begin position="279"/>
        <end position="302"/>
    </location>
</feature>
<evidence type="ECO:0000313" key="11">
    <source>
        <dbReference type="EMBL" id="NYI04797.1"/>
    </source>
</evidence>
<keyword evidence="4" id="KW-1003">Cell membrane</keyword>
<evidence type="ECO:0000256" key="6">
    <source>
        <dbReference type="ARBA" id="ARBA00022989"/>
    </source>
</evidence>
<feature type="transmembrane region" description="Helical" evidence="9">
    <location>
        <begin position="486"/>
        <end position="504"/>
    </location>
</feature>
<dbReference type="Gene3D" id="1.20.1250.20">
    <property type="entry name" value="MFS general substrate transporter like domains"/>
    <property type="match status" value="1"/>
</dbReference>
<dbReference type="EMBL" id="JACBZD010000001">
    <property type="protein sequence ID" value="NYI04797.1"/>
    <property type="molecule type" value="Genomic_DNA"/>
</dbReference>
<gene>
    <name evidence="11" type="ORF">FHU37_001740</name>
</gene>
<feature type="transmembrane region" description="Helical" evidence="9">
    <location>
        <begin position="245"/>
        <end position="267"/>
    </location>
</feature>
<feature type="transmembrane region" description="Helical" evidence="9">
    <location>
        <begin position="347"/>
        <end position="366"/>
    </location>
</feature>
<dbReference type="NCBIfam" id="TIGR00711">
    <property type="entry name" value="efflux_EmrB"/>
    <property type="match status" value="1"/>
</dbReference>
<evidence type="ECO:0000256" key="8">
    <source>
        <dbReference type="SAM" id="MobiDB-lite"/>
    </source>
</evidence>
<feature type="transmembrane region" description="Helical" evidence="9">
    <location>
        <begin position="372"/>
        <end position="397"/>
    </location>
</feature>
<evidence type="ECO:0000256" key="4">
    <source>
        <dbReference type="ARBA" id="ARBA00022475"/>
    </source>
</evidence>
<keyword evidence="7 9" id="KW-0472">Membrane</keyword>
<dbReference type="GO" id="GO:0005886">
    <property type="term" value="C:plasma membrane"/>
    <property type="evidence" value="ECO:0007669"/>
    <property type="project" value="UniProtKB-SubCell"/>
</dbReference>
<evidence type="ECO:0000256" key="3">
    <source>
        <dbReference type="ARBA" id="ARBA00022448"/>
    </source>
</evidence>
<comment type="subcellular location">
    <subcellularLocation>
        <location evidence="1">Cell membrane</location>
        <topology evidence="1">Multi-pass membrane protein</topology>
    </subcellularLocation>
</comment>
<evidence type="ECO:0000256" key="5">
    <source>
        <dbReference type="ARBA" id="ARBA00022692"/>
    </source>
</evidence>
<comment type="caution">
    <text evidence="11">The sequence shown here is derived from an EMBL/GenBank/DDBJ whole genome shotgun (WGS) entry which is preliminary data.</text>
</comment>
<sequence>MTSSTPAVADAPSTDGDASTPAPRIGWIFTSLLLVMLLASLDQTIVSTALPTIVGELDGLEQMAWVITAYTLALSIGMPVYGKIGDLIGRKTLFLVAIALFVGGSALCGISPGIIELIVFRFIQGLGGAGLMIMSQTIIADVVPPRDRAKYMAPMGAVFGLSAIVGPLLGGWLTDNIGWRWVFWINLPLGLLAFAVAAITIHLPKRRNTAPIDYLGIALMAAAVTCLVLATSWGGTEYAWGSPTILGLLAATALLSALFVLVELRAAEPLIPMRLFRNSVFTVCTVLGLFIGAGMFSAIGYVPTYLQMVYSVSSTESGLLLLPMVAGMLVFGTASGQYTTRTGRYKALPIVGSAVTAGGLVLLSTADVDSPLWVVCLSVGIMGGGIGLFFQTIIVAVQNAVHPREIGTATSANSFFREIGVTVGVSVLGAVFSGRLTDRLTEVLPSGAAGAELPSSSSLTPELVRSLPTEVRDGVVLSYVESLTPLFLWMAPLFLVAMVLGFFLREVPLTTGAPTPEGAEPEDAPTPAGAAKDAPTTADAPGGPEATRPVPQPAGRD</sequence>
<dbReference type="CDD" id="cd17502">
    <property type="entry name" value="MFS_Azr1_MDR_like"/>
    <property type="match status" value="1"/>
</dbReference>
<accession>A0A852ZTD2</accession>
<feature type="transmembrane region" description="Helical" evidence="9">
    <location>
        <begin position="418"/>
        <end position="436"/>
    </location>
</feature>
<keyword evidence="12" id="KW-1185">Reference proteome</keyword>
<name>A0A852ZTD2_9ACTN</name>
<dbReference type="AlphaFoldDB" id="A0A852ZTD2"/>
<feature type="transmembrane region" description="Helical" evidence="9">
    <location>
        <begin position="62"/>
        <end position="81"/>
    </location>
</feature>
<feature type="transmembrane region" description="Helical" evidence="9">
    <location>
        <begin position="118"/>
        <end position="139"/>
    </location>
</feature>
<dbReference type="InterPro" id="IPR004638">
    <property type="entry name" value="EmrB-like"/>
</dbReference>
<dbReference type="FunFam" id="1.20.1720.10:FF:000004">
    <property type="entry name" value="EmrB/QacA family drug resistance transporter"/>
    <property type="match status" value="1"/>
</dbReference>
<evidence type="ECO:0000256" key="1">
    <source>
        <dbReference type="ARBA" id="ARBA00004651"/>
    </source>
</evidence>
<dbReference type="GO" id="GO:0022857">
    <property type="term" value="F:transmembrane transporter activity"/>
    <property type="evidence" value="ECO:0007669"/>
    <property type="project" value="InterPro"/>
</dbReference>
<proteinExistence type="inferred from homology"/>
<feature type="region of interest" description="Disordered" evidence="8">
    <location>
        <begin position="513"/>
        <end position="557"/>
    </location>
</feature>
<evidence type="ECO:0000313" key="12">
    <source>
        <dbReference type="Proteomes" id="UP000567795"/>
    </source>
</evidence>
<evidence type="ECO:0000256" key="7">
    <source>
        <dbReference type="ARBA" id="ARBA00023136"/>
    </source>
</evidence>
<feature type="transmembrane region" description="Helical" evidence="9">
    <location>
        <begin position="93"/>
        <end position="112"/>
    </location>
</feature>
<dbReference type="InterPro" id="IPR036259">
    <property type="entry name" value="MFS_trans_sf"/>
</dbReference>
<evidence type="ECO:0000259" key="10">
    <source>
        <dbReference type="PROSITE" id="PS50850"/>
    </source>
</evidence>
<keyword evidence="5 9" id="KW-0812">Transmembrane</keyword>
<dbReference type="RefSeq" id="WP_179813643.1">
    <property type="nucleotide sequence ID" value="NZ_JACBZD010000001.1"/>
</dbReference>
<evidence type="ECO:0000256" key="9">
    <source>
        <dbReference type="SAM" id="Phobius"/>
    </source>
</evidence>
<dbReference type="PANTHER" id="PTHR23501:SF197">
    <property type="entry name" value="COMD"/>
    <property type="match status" value="1"/>
</dbReference>
<reference evidence="11 12" key="1">
    <citation type="submission" date="2020-07" db="EMBL/GenBank/DDBJ databases">
        <title>Sequencing the genomes of 1000 actinobacteria strains.</title>
        <authorList>
            <person name="Klenk H.-P."/>
        </authorList>
    </citation>
    <scope>NUCLEOTIDE SEQUENCE [LARGE SCALE GENOMIC DNA]</scope>
    <source>
        <strain evidence="11 12">DSM 42178</strain>
    </source>
</reference>
<feature type="transmembrane region" description="Helical" evidence="9">
    <location>
        <begin position="27"/>
        <end position="50"/>
    </location>
</feature>
<keyword evidence="6 9" id="KW-1133">Transmembrane helix</keyword>
<feature type="transmembrane region" description="Helical" evidence="9">
    <location>
        <begin position="181"/>
        <end position="202"/>
    </location>
</feature>
<feature type="transmembrane region" description="Helical" evidence="9">
    <location>
        <begin position="214"/>
        <end position="233"/>
    </location>
</feature>
<dbReference type="PRINTS" id="PR01036">
    <property type="entry name" value="TCRTETB"/>
</dbReference>
<keyword evidence="3" id="KW-0813">Transport</keyword>
<dbReference type="InterPro" id="IPR011701">
    <property type="entry name" value="MFS"/>
</dbReference>
<dbReference type="Pfam" id="PF07690">
    <property type="entry name" value="MFS_1"/>
    <property type="match status" value="1"/>
</dbReference>
<feature type="compositionally biased region" description="Low complexity" evidence="8">
    <location>
        <begin position="525"/>
        <end position="542"/>
    </location>
</feature>
<dbReference type="SUPFAM" id="SSF103473">
    <property type="entry name" value="MFS general substrate transporter"/>
    <property type="match status" value="1"/>
</dbReference>
<organism evidence="11 12">
    <name type="scientific">Allostreptomyces psammosilenae</name>
    <dbReference type="NCBI Taxonomy" id="1892865"/>
    <lineage>
        <taxon>Bacteria</taxon>
        <taxon>Bacillati</taxon>
        <taxon>Actinomycetota</taxon>
        <taxon>Actinomycetes</taxon>
        <taxon>Kitasatosporales</taxon>
        <taxon>Streptomycetaceae</taxon>
        <taxon>Allostreptomyces</taxon>
    </lineage>
</organism>
<feature type="transmembrane region" description="Helical" evidence="9">
    <location>
        <begin position="317"/>
        <end position="335"/>
    </location>
</feature>
<feature type="transmembrane region" description="Helical" evidence="9">
    <location>
        <begin position="151"/>
        <end position="169"/>
    </location>
</feature>
<dbReference type="Gene3D" id="1.20.1720.10">
    <property type="entry name" value="Multidrug resistance protein D"/>
    <property type="match status" value="1"/>
</dbReference>
<protein>
    <submittedName>
        <fullName evidence="11">EmrB/QacA subfamily drug resistance transporter</fullName>
    </submittedName>
</protein>
<evidence type="ECO:0000256" key="2">
    <source>
        <dbReference type="ARBA" id="ARBA00007520"/>
    </source>
</evidence>
<dbReference type="PANTHER" id="PTHR23501">
    <property type="entry name" value="MAJOR FACILITATOR SUPERFAMILY"/>
    <property type="match status" value="1"/>
</dbReference>
<dbReference type="PROSITE" id="PS50850">
    <property type="entry name" value="MFS"/>
    <property type="match status" value="1"/>
</dbReference>
<dbReference type="Proteomes" id="UP000567795">
    <property type="component" value="Unassembled WGS sequence"/>
</dbReference>
<comment type="similarity">
    <text evidence="2">Belongs to the major facilitator superfamily. TCR/Tet family.</text>
</comment>